<keyword evidence="6 9" id="KW-0812">Transmembrane</keyword>
<comment type="subcellular location">
    <subcellularLocation>
        <location evidence="1">Cell membrane</location>
        <topology evidence="1">Multi-pass membrane protein</topology>
    </subcellularLocation>
</comment>
<proteinExistence type="inferred from homology"/>
<keyword evidence="4" id="KW-1003">Cell membrane</keyword>
<dbReference type="PANTHER" id="PTHR34308:SF1">
    <property type="entry name" value="COBALAMIN BIOSYNTHESIS PROTEIN CBIB"/>
    <property type="match status" value="1"/>
</dbReference>
<feature type="transmembrane region" description="Helical" evidence="9">
    <location>
        <begin position="63"/>
        <end position="83"/>
    </location>
</feature>
<keyword evidence="5" id="KW-0169">Cobalamin biosynthesis</keyword>
<feature type="transmembrane region" description="Helical" evidence="9">
    <location>
        <begin position="299"/>
        <end position="319"/>
    </location>
</feature>
<dbReference type="EMBL" id="OBEB01000005">
    <property type="protein sequence ID" value="SNY53999.1"/>
    <property type="molecule type" value="Genomic_DNA"/>
</dbReference>
<evidence type="ECO:0000256" key="4">
    <source>
        <dbReference type="ARBA" id="ARBA00022475"/>
    </source>
</evidence>
<evidence type="ECO:0000256" key="1">
    <source>
        <dbReference type="ARBA" id="ARBA00004651"/>
    </source>
</evidence>
<dbReference type="RefSeq" id="WP_097111754.1">
    <property type="nucleotide sequence ID" value="NZ_OBEB01000005.1"/>
</dbReference>
<dbReference type="GO" id="GO:0005886">
    <property type="term" value="C:plasma membrane"/>
    <property type="evidence" value="ECO:0007669"/>
    <property type="project" value="UniProtKB-SubCell"/>
</dbReference>
<keyword evidence="11" id="KW-1185">Reference proteome</keyword>
<dbReference type="GO" id="GO:0009236">
    <property type="term" value="P:cobalamin biosynthetic process"/>
    <property type="evidence" value="ECO:0007669"/>
    <property type="project" value="UniProtKB-UniPathway"/>
</dbReference>
<organism evidence="10 11">
    <name type="scientific">Arsukibacterium tuosuense</name>
    <dbReference type="NCBI Taxonomy" id="1323745"/>
    <lineage>
        <taxon>Bacteria</taxon>
        <taxon>Pseudomonadati</taxon>
        <taxon>Pseudomonadota</taxon>
        <taxon>Gammaproteobacteria</taxon>
        <taxon>Chromatiales</taxon>
        <taxon>Chromatiaceae</taxon>
        <taxon>Arsukibacterium</taxon>
    </lineage>
</organism>
<name>A0A285J119_9GAMM</name>
<evidence type="ECO:0000256" key="3">
    <source>
        <dbReference type="ARBA" id="ARBA00006263"/>
    </source>
</evidence>
<dbReference type="OrthoDB" id="5586491at2"/>
<dbReference type="GO" id="GO:0048472">
    <property type="term" value="F:threonine-phosphate decarboxylase activity"/>
    <property type="evidence" value="ECO:0007669"/>
    <property type="project" value="InterPro"/>
</dbReference>
<evidence type="ECO:0000256" key="2">
    <source>
        <dbReference type="ARBA" id="ARBA00004953"/>
    </source>
</evidence>
<dbReference type="Proteomes" id="UP000219353">
    <property type="component" value="Unassembled WGS sequence"/>
</dbReference>
<dbReference type="UniPathway" id="UPA00148"/>
<evidence type="ECO:0000256" key="5">
    <source>
        <dbReference type="ARBA" id="ARBA00022573"/>
    </source>
</evidence>
<protein>
    <submittedName>
        <fullName evidence="10">Adenosylcobinamide-phosphate synthase</fullName>
    </submittedName>
</protein>
<dbReference type="PANTHER" id="PTHR34308">
    <property type="entry name" value="COBALAMIN BIOSYNTHESIS PROTEIN CBIB"/>
    <property type="match status" value="1"/>
</dbReference>
<evidence type="ECO:0000256" key="9">
    <source>
        <dbReference type="SAM" id="Phobius"/>
    </source>
</evidence>
<dbReference type="AlphaFoldDB" id="A0A285J119"/>
<feature type="transmembrane region" description="Helical" evidence="9">
    <location>
        <begin position="204"/>
        <end position="222"/>
    </location>
</feature>
<comment type="similarity">
    <text evidence="3">Belongs to the CobD/CbiB family.</text>
</comment>
<evidence type="ECO:0000256" key="6">
    <source>
        <dbReference type="ARBA" id="ARBA00022692"/>
    </source>
</evidence>
<feature type="transmembrane region" description="Helical" evidence="9">
    <location>
        <begin position="159"/>
        <end position="183"/>
    </location>
</feature>
<keyword evidence="8 9" id="KW-0472">Membrane</keyword>
<accession>A0A285J119</accession>
<reference evidence="11" key="1">
    <citation type="submission" date="2017-09" db="EMBL/GenBank/DDBJ databases">
        <authorList>
            <person name="Varghese N."/>
            <person name="Submissions S."/>
        </authorList>
    </citation>
    <scope>NUCLEOTIDE SEQUENCE [LARGE SCALE GENOMIC DNA]</scope>
    <source>
        <strain evidence="11">CGMCC 1.12461</strain>
    </source>
</reference>
<dbReference type="Pfam" id="PF03186">
    <property type="entry name" value="CobD_Cbib"/>
    <property type="match status" value="1"/>
</dbReference>
<evidence type="ECO:0000256" key="7">
    <source>
        <dbReference type="ARBA" id="ARBA00022989"/>
    </source>
</evidence>
<gene>
    <name evidence="10" type="ORF">SAMN06297280_2523</name>
</gene>
<comment type="pathway">
    <text evidence="2">Cofactor biosynthesis; adenosylcobalamin biosynthesis.</text>
</comment>
<evidence type="ECO:0000256" key="8">
    <source>
        <dbReference type="ARBA" id="ARBA00023136"/>
    </source>
</evidence>
<dbReference type="InterPro" id="IPR004485">
    <property type="entry name" value="Cobalamin_biosynth_CobD/CbiB"/>
</dbReference>
<keyword evidence="7 9" id="KW-1133">Transmembrane helix</keyword>
<evidence type="ECO:0000313" key="11">
    <source>
        <dbReference type="Proteomes" id="UP000219353"/>
    </source>
</evidence>
<feature type="transmembrane region" description="Helical" evidence="9">
    <location>
        <begin position="6"/>
        <end position="25"/>
    </location>
</feature>
<evidence type="ECO:0000313" key="10">
    <source>
        <dbReference type="EMBL" id="SNY53999.1"/>
    </source>
</evidence>
<sequence>MHWLNLLPAWPLMVLLALLTSRWLVLPGARAPVKGLAVLLQRLAKKVHPDISRSHFQQQLSGTLALLLVLALTLAIAYCFYLVSELPLVLDVLILYFCLGSRLSLQQAAAVADSINRQQLTLARERARPLLLRDRQNLSAMGLSKACIESLLLQNAANLIAVLFWFLIGGGLMALAYTLLQIAARQWNSKLPHYRYFGRTAARCYQLAVAPGLLISALLLAVQTGLSGAWRNYRATDALFFNWPSRILLATGASALGRKLGGPAYYAGSKTARQRLGSGTEPTANDILRTILLVNAQQTALIILFSSTLALYIASILLVA</sequence>